<dbReference type="SUPFAM" id="SSF51445">
    <property type="entry name" value="(Trans)glycosidases"/>
    <property type="match status" value="1"/>
</dbReference>
<organism evidence="9 10">
    <name type="scientific">Adhaeribacter pallidiroseus</name>
    <dbReference type="NCBI Taxonomy" id="2072847"/>
    <lineage>
        <taxon>Bacteria</taxon>
        <taxon>Pseudomonadati</taxon>
        <taxon>Bacteroidota</taxon>
        <taxon>Cytophagia</taxon>
        <taxon>Cytophagales</taxon>
        <taxon>Hymenobacteraceae</taxon>
        <taxon>Adhaeribacter</taxon>
    </lineage>
</organism>
<feature type="active site" description="Proton donor" evidence="6">
    <location>
        <position position="352"/>
    </location>
</feature>
<name>A0A369Q974_9BACT</name>
<evidence type="ECO:0000256" key="3">
    <source>
        <dbReference type="ARBA" id="ARBA00012663"/>
    </source>
</evidence>
<dbReference type="Proteomes" id="UP000253919">
    <property type="component" value="Unassembled WGS sequence"/>
</dbReference>
<comment type="catalytic activity">
    <reaction evidence="1">
        <text>Hydrolysis of terminal non-reducing N-acetyl-D-hexosamine residues in N-acetyl-beta-D-hexosaminides.</text>
        <dbReference type="EC" id="3.2.1.52"/>
    </reaction>
</comment>
<evidence type="ECO:0000256" key="6">
    <source>
        <dbReference type="PIRSR" id="PIRSR625705-1"/>
    </source>
</evidence>
<feature type="domain" description="Beta-hexosaminidase bacterial type N-terminal" evidence="8">
    <location>
        <begin position="47"/>
        <end position="168"/>
    </location>
</feature>
<dbReference type="Pfam" id="PF02838">
    <property type="entry name" value="Glyco_hydro_20b"/>
    <property type="match status" value="1"/>
</dbReference>
<dbReference type="PRINTS" id="PR00738">
    <property type="entry name" value="GLHYDRLASE20"/>
</dbReference>
<dbReference type="CDD" id="cd06563">
    <property type="entry name" value="GH20_chitobiase-like"/>
    <property type="match status" value="1"/>
</dbReference>
<evidence type="ECO:0000313" key="9">
    <source>
        <dbReference type="EMBL" id="RDC61443.1"/>
    </source>
</evidence>
<dbReference type="Gene3D" id="3.30.379.10">
    <property type="entry name" value="Chitobiase/beta-hexosaminidase domain 2-like"/>
    <property type="match status" value="1"/>
</dbReference>
<dbReference type="EMBL" id="QASA01000001">
    <property type="protein sequence ID" value="RDC61443.1"/>
    <property type="molecule type" value="Genomic_DNA"/>
</dbReference>
<dbReference type="Gene3D" id="3.20.20.80">
    <property type="entry name" value="Glycosidases"/>
    <property type="match status" value="1"/>
</dbReference>
<evidence type="ECO:0000259" key="8">
    <source>
        <dbReference type="Pfam" id="PF02838"/>
    </source>
</evidence>
<dbReference type="GO" id="GO:0005975">
    <property type="term" value="P:carbohydrate metabolic process"/>
    <property type="evidence" value="ECO:0007669"/>
    <property type="project" value="InterPro"/>
</dbReference>
<comment type="caution">
    <text evidence="9">The sequence shown here is derived from an EMBL/GenBank/DDBJ whole genome shotgun (WGS) entry which is preliminary data.</text>
</comment>
<dbReference type="InterPro" id="IPR029018">
    <property type="entry name" value="Hex-like_dom2"/>
</dbReference>
<proteinExistence type="inferred from homology"/>
<dbReference type="PANTHER" id="PTHR22600">
    <property type="entry name" value="BETA-HEXOSAMINIDASE"/>
    <property type="match status" value="1"/>
</dbReference>
<dbReference type="InterPro" id="IPR017853">
    <property type="entry name" value="GH"/>
</dbReference>
<evidence type="ECO:0000256" key="4">
    <source>
        <dbReference type="ARBA" id="ARBA00022801"/>
    </source>
</evidence>
<dbReference type="InterPro" id="IPR015882">
    <property type="entry name" value="HEX_bac_N"/>
</dbReference>
<evidence type="ECO:0000259" key="7">
    <source>
        <dbReference type="Pfam" id="PF00728"/>
    </source>
</evidence>
<keyword evidence="5 9" id="KW-0326">Glycosidase</keyword>
<dbReference type="InterPro" id="IPR015883">
    <property type="entry name" value="Glyco_hydro_20_cat"/>
</dbReference>
<dbReference type="EC" id="3.2.1.52" evidence="3"/>
<accession>A0A369Q974</accession>
<dbReference type="GO" id="GO:0004563">
    <property type="term" value="F:beta-N-acetylhexosaminidase activity"/>
    <property type="evidence" value="ECO:0007669"/>
    <property type="project" value="UniProtKB-EC"/>
</dbReference>
<protein>
    <recommendedName>
        <fullName evidence="3">beta-N-acetylhexosaminidase</fullName>
        <ecNumber evidence="3">3.2.1.52</ecNumber>
    </recommendedName>
</protein>
<evidence type="ECO:0000256" key="5">
    <source>
        <dbReference type="ARBA" id="ARBA00023295"/>
    </source>
</evidence>
<evidence type="ECO:0000256" key="1">
    <source>
        <dbReference type="ARBA" id="ARBA00001231"/>
    </source>
</evidence>
<dbReference type="AlphaFoldDB" id="A0A369Q974"/>
<feature type="domain" description="Glycoside hydrolase family 20 catalytic" evidence="7">
    <location>
        <begin position="172"/>
        <end position="513"/>
    </location>
</feature>
<reference evidence="9 10" key="1">
    <citation type="submission" date="2018-04" db="EMBL/GenBank/DDBJ databases">
        <title>Adhaeribacter sp. HMF7616 genome sequencing and assembly.</title>
        <authorList>
            <person name="Kang H."/>
            <person name="Kang J."/>
            <person name="Cha I."/>
            <person name="Kim H."/>
            <person name="Joh K."/>
        </authorList>
    </citation>
    <scope>NUCLEOTIDE SEQUENCE [LARGE SCALE GENOMIC DNA]</scope>
    <source>
        <strain evidence="9 10">HMF7616</strain>
    </source>
</reference>
<evidence type="ECO:0000313" key="10">
    <source>
        <dbReference type="Proteomes" id="UP000253919"/>
    </source>
</evidence>
<evidence type="ECO:0000256" key="2">
    <source>
        <dbReference type="ARBA" id="ARBA00006285"/>
    </source>
</evidence>
<sequence>MLDAWCIPFTYLTSFMKKKAYLFLIFSWISFLPARAQTQEIPASNLGLVPLPLEVKAYEGKFSLPAKIVIAAKTPDEQNVAGFLKDYFAVLGKVVTITPDASLATVNLKIGAITSKNPEAYQLTVNQSGASITASAGAGLFYGAQTLMQLLPPTAQENIAIPYVRIIDEPAFKWRGNMLDVARHFFPVAFVKKYIDNLAAYKINTFHWHLTDDQGWRVEIKKYPKLTQISAFRNESLVGAQQLMKKPEDFKYDGIPHGGFYTQEEIKDVVAYAQKRYITIVPEIEMPGHSVAILAAYPELACKPGPYQTRTLWGISEDIVCPSEETFQFFENVLAEVVPLFPGKYVHIGGDEAPKDRWRESDLVKGIMKKEKLKDVEQVQGWFNNRIEKFLLAKGKKLIGWDEILEGGISPKSTIMSWRGEKGGIEAARHGNEVVMSPASHLYLDHGQNPVPHSPVEPLMIGGYLPLEKVYSYNPLSSELTPAQHKYILGVQANLWTEYIPAPEKAEYMLFPALWLYPK</sequence>
<dbReference type="SUPFAM" id="SSF55545">
    <property type="entry name" value="beta-N-acetylhexosaminidase-like domain"/>
    <property type="match status" value="1"/>
</dbReference>
<gene>
    <name evidence="9" type="ORF">AHMF7616_00022</name>
</gene>
<dbReference type="InterPro" id="IPR025705">
    <property type="entry name" value="Beta_hexosaminidase_sua/sub"/>
</dbReference>
<dbReference type="PANTHER" id="PTHR22600:SF57">
    <property type="entry name" value="BETA-N-ACETYLHEXOSAMINIDASE"/>
    <property type="match status" value="1"/>
</dbReference>
<comment type="similarity">
    <text evidence="2">Belongs to the glycosyl hydrolase 20 family.</text>
</comment>
<keyword evidence="4 9" id="KW-0378">Hydrolase</keyword>
<dbReference type="Pfam" id="PF00728">
    <property type="entry name" value="Glyco_hydro_20"/>
    <property type="match status" value="1"/>
</dbReference>
<dbReference type="GO" id="GO:0030203">
    <property type="term" value="P:glycosaminoglycan metabolic process"/>
    <property type="evidence" value="ECO:0007669"/>
    <property type="project" value="TreeGrafter"/>
</dbReference>
<dbReference type="GO" id="GO:0016020">
    <property type="term" value="C:membrane"/>
    <property type="evidence" value="ECO:0007669"/>
    <property type="project" value="TreeGrafter"/>
</dbReference>
<keyword evidence="10" id="KW-1185">Reference proteome</keyword>